<dbReference type="AlphaFoldDB" id="A0A0D3CK35"/>
<dbReference type="Pfam" id="PF11721">
    <property type="entry name" value="Malectin"/>
    <property type="match status" value="1"/>
</dbReference>
<dbReference type="InterPro" id="IPR021720">
    <property type="entry name" value="Malectin_dom"/>
</dbReference>
<evidence type="ECO:0000313" key="23">
    <source>
        <dbReference type="Proteomes" id="UP000032141"/>
    </source>
</evidence>
<evidence type="ECO:0000256" key="16">
    <source>
        <dbReference type="ARBA" id="ARBA00023180"/>
    </source>
</evidence>
<feature type="compositionally biased region" description="Low complexity" evidence="19">
    <location>
        <begin position="50"/>
        <end position="59"/>
    </location>
</feature>
<keyword evidence="14 20" id="KW-0472">Membrane</keyword>
<dbReference type="InterPro" id="IPR011009">
    <property type="entry name" value="Kinase-like_dom_sf"/>
</dbReference>
<evidence type="ECO:0000256" key="13">
    <source>
        <dbReference type="ARBA" id="ARBA00022989"/>
    </source>
</evidence>
<dbReference type="Gene3D" id="2.60.120.430">
    <property type="entry name" value="Galactose-binding lectin"/>
    <property type="match status" value="1"/>
</dbReference>
<dbReference type="InterPro" id="IPR051824">
    <property type="entry name" value="LRR_Rcpt-Like_S/T_Kinase"/>
</dbReference>
<dbReference type="SMART" id="SM00220">
    <property type="entry name" value="S_TKc"/>
    <property type="match status" value="1"/>
</dbReference>
<keyword evidence="23" id="KW-1185">Reference proteome</keyword>
<protein>
    <recommendedName>
        <fullName evidence="2">non-specific serine/threonine protein kinase</fullName>
        <ecNumber evidence="2">2.7.11.1</ecNumber>
    </recommendedName>
</protein>
<keyword evidence="11" id="KW-0418">Kinase</keyword>
<keyword evidence="10" id="KW-0547">Nucleotide-binding</keyword>
<dbReference type="EnsemblPlants" id="Bo5g128750.1">
    <property type="protein sequence ID" value="Bo5g128750.1"/>
    <property type="gene ID" value="Bo5g128750"/>
</dbReference>
<evidence type="ECO:0000256" key="2">
    <source>
        <dbReference type="ARBA" id="ARBA00012513"/>
    </source>
</evidence>
<dbReference type="GO" id="GO:0005524">
    <property type="term" value="F:ATP binding"/>
    <property type="evidence" value="ECO:0007669"/>
    <property type="project" value="UniProtKB-KW"/>
</dbReference>
<dbReference type="InterPro" id="IPR001245">
    <property type="entry name" value="Ser-Thr/Tyr_kinase_cat_dom"/>
</dbReference>
<comment type="subcellular location">
    <subcellularLocation>
        <location evidence="1">Membrane</location>
        <topology evidence="1">Single-pass type I membrane protein</topology>
    </subcellularLocation>
</comment>
<proteinExistence type="predicted"/>
<evidence type="ECO:0000256" key="7">
    <source>
        <dbReference type="ARBA" id="ARBA00022692"/>
    </source>
</evidence>
<dbReference type="PROSITE" id="PS50011">
    <property type="entry name" value="PROTEIN_KINASE_DOM"/>
    <property type="match status" value="1"/>
</dbReference>
<keyword evidence="6" id="KW-0808">Transferase</keyword>
<evidence type="ECO:0000256" key="10">
    <source>
        <dbReference type="ARBA" id="ARBA00022741"/>
    </source>
</evidence>
<evidence type="ECO:0000256" key="11">
    <source>
        <dbReference type="ARBA" id="ARBA00022777"/>
    </source>
</evidence>
<dbReference type="Gramene" id="Bo5g128750.1">
    <property type="protein sequence ID" value="Bo5g128750.1"/>
    <property type="gene ID" value="Bo5g128750"/>
</dbReference>
<reference evidence="22" key="2">
    <citation type="submission" date="2015-03" db="UniProtKB">
        <authorList>
            <consortium name="EnsemblPlants"/>
        </authorList>
    </citation>
    <scope>IDENTIFICATION</scope>
</reference>
<evidence type="ECO:0000256" key="20">
    <source>
        <dbReference type="SAM" id="Phobius"/>
    </source>
</evidence>
<keyword evidence="12" id="KW-0067">ATP-binding</keyword>
<keyword evidence="9" id="KW-0677">Repeat</keyword>
<feature type="transmembrane region" description="Helical" evidence="20">
    <location>
        <begin position="583"/>
        <end position="604"/>
    </location>
</feature>
<evidence type="ECO:0000256" key="6">
    <source>
        <dbReference type="ARBA" id="ARBA00022679"/>
    </source>
</evidence>
<evidence type="ECO:0000256" key="1">
    <source>
        <dbReference type="ARBA" id="ARBA00004479"/>
    </source>
</evidence>
<dbReference type="STRING" id="109376.A0A0D3CK35"/>
<evidence type="ECO:0000256" key="8">
    <source>
        <dbReference type="ARBA" id="ARBA00022729"/>
    </source>
</evidence>
<evidence type="ECO:0000256" key="17">
    <source>
        <dbReference type="ARBA" id="ARBA00047899"/>
    </source>
</evidence>
<dbReference type="Gene3D" id="1.10.510.10">
    <property type="entry name" value="Transferase(Phosphotransferase) domain 1"/>
    <property type="match status" value="1"/>
</dbReference>
<dbReference type="FunFam" id="2.60.120.430:FF:000004">
    <property type="entry name" value="Putative leucine-rich repeat receptor-like serine/threonine-protein kinase"/>
    <property type="match status" value="1"/>
</dbReference>
<keyword evidence="8" id="KW-0732">Signal</keyword>
<comment type="catalytic activity">
    <reaction evidence="18">
        <text>L-seryl-[protein] + ATP = O-phospho-L-seryl-[protein] + ADP + H(+)</text>
        <dbReference type="Rhea" id="RHEA:17989"/>
        <dbReference type="Rhea" id="RHEA-COMP:9863"/>
        <dbReference type="Rhea" id="RHEA-COMP:11604"/>
        <dbReference type="ChEBI" id="CHEBI:15378"/>
        <dbReference type="ChEBI" id="CHEBI:29999"/>
        <dbReference type="ChEBI" id="CHEBI:30616"/>
        <dbReference type="ChEBI" id="CHEBI:83421"/>
        <dbReference type="ChEBI" id="CHEBI:456216"/>
        <dbReference type="EC" id="2.7.11.1"/>
    </reaction>
</comment>
<name>A0A0D3CK35_BRAOL</name>
<evidence type="ECO:0000256" key="19">
    <source>
        <dbReference type="SAM" id="MobiDB-lite"/>
    </source>
</evidence>
<dbReference type="Proteomes" id="UP000032141">
    <property type="component" value="Chromosome C5"/>
</dbReference>
<dbReference type="Pfam" id="PF07714">
    <property type="entry name" value="PK_Tyr_Ser-Thr"/>
    <property type="match status" value="1"/>
</dbReference>
<dbReference type="EC" id="2.7.11.1" evidence="2"/>
<feature type="region of interest" description="Disordered" evidence="19">
    <location>
        <begin position="36"/>
        <end position="78"/>
    </location>
</feature>
<keyword evidence="3" id="KW-0723">Serine/threonine-protein kinase</keyword>
<keyword evidence="15" id="KW-0675">Receptor</keyword>
<evidence type="ECO:0000256" key="9">
    <source>
        <dbReference type="ARBA" id="ARBA00022737"/>
    </source>
</evidence>
<keyword evidence="4" id="KW-0597">Phosphoprotein</keyword>
<evidence type="ECO:0000256" key="15">
    <source>
        <dbReference type="ARBA" id="ARBA00023170"/>
    </source>
</evidence>
<dbReference type="FunFam" id="1.10.510.10:FF:000044">
    <property type="entry name" value="Putative LRR receptor-like serine/threonine-protein kinase"/>
    <property type="match status" value="1"/>
</dbReference>
<dbReference type="InterPro" id="IPR000719">
    <property type="entry name" value="Prot_kinase_dom"/>
</dbReference>
<keyword evidence="13 20" id="KW-1133">Transmembrane helix</keyword>
<evidence type="ECO:0000256" key="5">
    <source>
        <dbReference type="ARBA" id="ARBA00022614"/>
    </source>
</evidence>
<keyword evidence="7 20" id="KW-0812">Transmembrane</keyword>
<feature type="domain" description="Protein kinase" evidence="21">
    <location>
        <begin position="640"/>
        <end position="912"/>
    </location>
</feature>
<dbReference type="Gene3D" id="3.30.200.20">
    <property type="entry name" value="Phosphorylase Kinase, domain 1"/>
    <property type="match status" value="1"/>
</dbReference>
<dbReference type="FunFam" id="3.30.200.20:FF:000217">
    <property type="entry name" value="probable LRR receptor-like serine/threonine-protein kinase At1g53430"/>
    <property type="match status" value="1"/>
</dbReference>
<organism evidence="22 23">
    <name type="scientific">Brassica oleracea var. oleracea</name>
    <dbReference type="NCBI Taxonomy" id="109376"/>
    <lineage>
        <taxon>Eukaryota</taxon>
        <taxon>Viridiplantae</taxon>
        <taxon>Streptophyta</taxon>
        <taxon>Embryophyta</taxon>
        <taxon>Tracheophyta</taxon>
        <taxon>Spermatophyta</taxon>
        <taxon>Magnoliopsida</taxon>
        <taxon>eudicotyledons</taxon>
        <taxon>Gunneridae</taxon>
        <taxon>Pentapetalae</taxon>
        <taxon>rosids</taxon>
        <taxon>malvids</taxon>
        <taxon>Brassicales</taxon>
        <taxon>Brassicaceae</taxon>
        <taxon>Brassiceae</taxon>
        <taxon>Brassica</taxon>
    </lineage>
</organism>
<dbReference type="CDD" id="cd14066">
    <property type="entry name" value="STKc_IRAK"/>
    <property type="match status" value="1"/>
</dbReference>
<dbReference type="SUPFAM" id="SSF56112">
    <property type="entry name" value="Protein kinase-like (PK-like)"/>
    <property type="match status" value="1"/>
</dbReference>
<evidence type="ECO:0000256" key="4">
    <source>
        <dbReference type="ARBA" id="ARBA00022553"/>
    </source>
</evidence>
<evidence type="ECO:0000313" key="22">
    <source>
        <dbReference type="EnsemblPlants" id="Bo5g128750.1"/>
    </source>
</evidence>
<accession>A0A0D3CK35</accession>
<reference evidence="22 23" key="1">
    <citation type="journal article" date="2014" name="Genome Biol.">
        <title>Transcriptome and methylome profiling reveals relics of genome dominance in the mesopolyploid Brassica oleracea.</title>
        <authorList>
            <person name="Parkin I.A."/>
            <person name="Koh C."/>
            <person name="Tang H."/>
            <person name="Robinson S.J."/>
            <person name="Kagale S."/>
            <person name="Clarke W.E."/>
            <person name="Town C.D."/>
            <person name="Nixon J."/>
            <person name="Krishnakumar V."/>
            <person name="Bidwell S.L."/>
            <person name="Denoeud F."/>
            <person name="Belcram H."/>
            <person name="Links M.G."/>
            <person name="Just J."/>
            <person name="Clarke C."/>
            <person name="Bender T."/>
            <person name="Huebert T."/>
            <person name="Mason A.S."/>
            <person name="Pires J.C."/>
            <person name="Barker G."/>
            <person name="Moore J."/>
            <person name="Walley P.G."/>
            <person name="Manoli S."/>
            <person name="Batley J."/>
            <person name="Edwards D."/>
            <person name="Nelson M.N."/>
            <person name="Wang X."/>
            <person name="Paterson A.H."/>
            <person name="King G."/>
            <person name="Bancroft I."/>
            <person name="Chalhoub B."/>
            <person name="Sharpe A.G."/>
        </authorList>
    </citation>
    <scope>NUCLEOTIDE SEQUENCE</scope>
    <source>
        <strain evidence="22 23">cv. TO1000</strain>
    </source>
</reference>
<evidence type="ECO:0000259" key="21">
    <source>
        <dbReference type="PROSITE" id="PS50011"/>
    </source>
</evidence>
<dbReference type="GO" id="GO:0016020">
    <property type="term" value="C:membrane"/>
    <property type="evidence" value="ECO:0007669"/>
    <property type="project" value="UniProtKB-SubCell"/>
</dbReference>
<sequence length="989" mass="108618">MALLPLPPSAPMNQDLVFSLARRRWMFASVLLNPLHPRDPPDPPDPTVTSQSKPPSSSSLRDLHQTPPHSSPPISLPSISTSGFRASCFFHEIYYRGSRTETTQICLTGGGAFLSIVHVSPSSSAAMVLVCSGERNAPSVDGSSSSHGGLSFHSDSGETLIGSSFVKDRISFESPLTASHRNLISISKQLRLQPDYSKSHCLSSDAYSLTLNGSEYDDSLLKFLPVTISWPRHGNVKVRASDPIKPYTSSPNSIVLSSSKVKLELEIHLDSWVSLAVFRAVRVCFNDKSRQLRPFDTIAVDIDSPASLSKRGESFLVFKPVLNSSKSLSLGYFNVVSDYLKLFRAVVSRIQVKIFCRSLNFEQASPLNTSISSFYGLHINCGGSELTINGTKYDADADTSDRPIFYDSRNGWVSSNTGKFLDDERSPNEVTLWANTSELSIADPSLYTHARLSAISLTYYAFCLGQGNYTVNLHFAEIVFTGNQTFSSLGRRFFDIYVQLVVKDFNIVDEAKGVGRAVVKSFPVMITDGKHEIRLFWAGKGTQGLPTRGVYGALISAVSVDPKFIPPKEAGTGSGGGSSIGTLVGAVVASTLFLVLLIGGILWWRGCLRPKSQMEKDFKNLDFQISSFSLRQIKVATNNFDPANKIGEGGFGPVHKGTLTDGTVMAVKQLSSKSKQGNREVLNEIAMISALQHPHLVKLYGCCVEGDQLLLVCEYLENNSLARALFGPQETQIRLDWPTRQKICVGIARGLAYLHEESRLKIVHRDIKATNVLLDKELNAKISDFGLAKLDEEENTHISTRVAGTYGYMAPEYAMKGHLTDKADVYSFGVVALEIVHGRSNTITRFRVETFNLLDWGAKQTDEVVDPRLATDYNREEAMTMIQIGILCTSKVSSERPSMSTVVSILEGSSTVNVEKLLEASFNKGSEKDNESVRAMKKHYAMINEEEMNMLDQTISTDGPFTSSSTSTANTSDLYPLKPDSAYWNSRAV</sequence>
<keyword evidence="16" id="KW-0325">Glycoprotein</keyword>
<comment type="catalytic activity">
    <reaction evidence="17">
        <text>L-threonyl-[protein] + ATP = O-phospho-L-threonyl-[protein] + ADP + H(+)</text>
        <dbReference type="Rhea" id="RHEA:46608"/>
        <dbReference type="Rhea" id="RHEA-COMP:11060"/>
        <dbReference type="Rhea" id="RHEA-COMP:11605"/>
        <dbReference type="ChEBI" id="CHEBI:15378"/>
        <dbReference type="ChEBI" id="CHEBI:30013"/>
        <dbReference type="ChEBI" id="CHEBI:30616"/>
        <dbReference type="ChEBI" id="CHEBI:61977"/>
        <dbReference type="ChEBI" id="CHEBI:456216"/>
        <dbReference type="EC" id="2.7.11.1"/>
    </reaction>
</comment>
<keyword evidence="5" id="KW-0433">Leucine-rich repeat</keyword>
<dbReference type="InterPro" id="IPR008271">
    <property type="entry name" value="Ser/Thr_kinase_AS"/>
</dbReference>
<dbReference type="HOGENOM" id="CLU_301956_0_0_1"/>
<evidence type="ECO:0000256" key="18">
    <source>
        <dbReference type="ARBA" id="ARBA00048679"/>
    </source>
</evidence>
<evidence type="ECO:0000256" key="14">
    <source>
        <dbReference type="ARBA" id="ARBA00023136"/>
    </source>
</evidence>
<dbReference type="PANTHER" id="PTHR48006">
    <property type="entry name" value="LEUCINE-RICH REPEAT-CONTAINING PROTEIN DDB_G0281931-RELATED"/>
    <property type="match status" value="1"/>
</dbReference>
<evidence type="ECO:0000256" key="12">
    <source>
        <dbReference type="ARBA" id="ARBA00022840"/>
    </source>
</evidence>
<dbReference type="PROSITE" id="PS00108">
    <property type="entry name" value="PROTEIN_KINASE_ST"/>
    <property type="match status" value="1"/>
</dbReference>
<dbReference type="PANTHER" id="PTHR48006:SF69">
    <property type="entry name" value="PROTEIN KINASE DOMAIN-CONTAINING PROTEIN"/>
    <property type="match status" value="1"/>
</dbReference>
<dbReference type="GO" id="GO:0004674">
    <property type="term" value="F:protein serine/threonine kinase activity"/>
    <property type="evidence" value="ECO:0007669"/>
    <property type="project" value="UniProtKB-KW"/>
</dbReference>
<evidence type="ECO:0000256" key="3">
    <source>
        <dbReference type="ARBA" id="ARBA00022527"/>
    </source>
</evidence>
<dbReference type="eggNOG" id="ENOG502QVI9">
    <property type="taxonomic scope" value="Eukaryota"/>
</dbReference>